<name>A0A3M7S271_BRAPC</name>
<sequence>MLCEWFADAMGSVAFIRLLKFSLDLAGARLLRLGAEFELAELSAESTDGMHSHVFNPTSVNYGQCDFKP</sequence>
<comment type="caution">
    <text evidence="1">The sequence shown here is derived from an EMBL/GenBank/DDBJ whole genome shotgun (WGS) entry which is preliminary data.</text>
</comment>
<gene>
    <name evidence="1" type="ORF">BpHYR1_007549</name>
</gene>
<evidence type="ECO:0000313" key="2">
    <source>
        <dbReference type="Proteomes" id="UP000276133"/>
    </source>
</evidence>
<accession>A0A3M7S271</accession>
<reference evidence="1 2" key="1">
    <citation type="journal article" date="2018" name="Sci. Rep.">
        <title>Genomic signatures of local adaptation to the degree of environmental predictability in rotifers.</title>
        <authorList>
            <person name="Franch-Gras L."/>
            <person name="Hahn C."/>
            <person name="Garcia-Roger E.M."/>
            <person name="Carmona M.J."/>
            <person name="Serra M."/>
            <person name="Gomez A."/>
        </authorList>
    </citation>
    <scope>NUCLEOTIDE SEQUENCE [LARGE SCALE GENOMIC DNA]</scope>
    <source>
        <strain evidence="1">HYR1</strain>
    </source>
</reference>
<keyword evidence="2" id="KW-1185">Reference proteome</keyword>
<dbReference type="EMBL" id="REGN01002176">
    <property type="protein sequence ID" value="RNA29677.1"/>
    <property type="molecule type" value="Genomic_DNA"/>
</dbReference>
<protein>
    <submittedName>
        <fullName evidence="1">Uncharacterized protein</fullName>
    </submittedName>
</protein>
<evidence type="ECO:0000313" key="1">
    <source>
        <dbReference type="EMBL" id="RNA29677.1"/>
    </source>
</evidence>
<dbReference type="Proteomes" id="UP000276133">
    <property type="component" value="Unassembled WGS sequence"/>
</dbReference>
<organism evidence="1 2">
    <name type="scientific">Brachionus plicatilis</name>
    <name type="common">Marine rotifer</name>
    <name type="synonym">Brachionus muelleri</name>
    <dbReference type="NCBI Taxonomy" id="10195"/>
    <lineage>
        <taxon>Eukaryota</taxon>
        <taxon>Metazoa</taxon>
        <taxon>Spiralia</taxon>
        <taxon>Gnathifera</taxon>
        <taxon>Rotifera</taxon>
        <taxon>Eurotatoria</taxon>
        <taxon>Monogononta</taxon>
        <taxon>Pseudotrocha</taxon>
        <taxon>Ploima</taxon>
        <taxon>Brachionidae</taxon>
        <taxon>Brachionus</taxon>
    </lineage>
</organism>
<dbReference type="AlphaFoldDB" id="A0A3M7S271"/>
<proteinExistence type="predicted"/>